<dbReference type="RefSeq" id="WP_215885046.1">
    <property type="nucleotide sequence ID" value="NZ_JAAOMP010000167.1"/>
</dbReference>
<protein>
    <recommendedName>
        <fullName evidence="3">DUF560 domain-containing protein</fullName>
    </recommendedName>
</protein>
<comment type="caution">
    <text evidence="1">The sequence shown here is derived from an EMBL/GenBank/DDBJ whole genome shotgun (WGS) entry which is preliminary data.</text>
</comment>
<evidence type="ECO:0000313" key="2">
    <source>
        <dbReference type="Proteomes" id="UP000755654"/>
    </source>
</evidence>
<keyword evidence="2" id="KW-1185">Reference proteome</keyword>
<organism evidence="1 2">
    <name type="scientific">Acidithiobacillus sulfurivorans</name>
    <dbReference type="NCBI Taxonomy" id="1958756"/>
    <lineage>
        <taxon>Bacteria</taxon>
        <taxon>Pseudomonadati</taxon>
        <taxon>Pseudomonadota</taxon>
        <taxon>Acidithiobacillia</taxon>
        <taxon>Acidithiobacillales</taxon>
        <taxon>Acidithiobacillaceae</taxon>
        <taxon>Acidithiobacillus</taxon>
    </lineage>
</organism>
<dbReference type="Proteomes" id="UP000755654">
    <property type="component" value="Unassembled WGS sequence"/>
</dbReference>
<dbReference type="EMBL" id="JAAOMP010000167">
    <property type="protein sequence ID" value="MBU2761553.1"/>
    <property type="molecule type" value="Genomic_DNA"/>
</dbReference>
<sequence length="158" mass="18024">MLLPVGFTVCMAAAQAGVTSDLSRPKSGWDHSYIQQLMQARQAYWQGNPLRAIQEYAQLIHLAPQRYLADLYGEQGNVYYRIDAFYAAENDYIHSFRNLIREKNLRGARTLIPIVAQINPYAAYQLTIQLNHQETNHHGGTTDYGNTLAVSASYRWPF</sequence>
<accession>A0ABS6A451</accession>
<reference evidence="1 2" key="1">
    <citation type="journal article" date="2021" name="ISME J.">
        <title>Genomic evolution of the class Acidithiobacillia: deep-branching Proteobacteria living in extreme acidic conditions.</title>
        <authorList>
            <person name="Moya-Beltran A."/>
            <person name="Beard S."/>
            <person name="Rojas-Villalobos C."/>
            <person name="Issotta F."/>
            <person name="Gallardo Y."/>
            <person name="Ulloa R."/>
            <person name="Giaveno A."/>
            <person name="Degli Esposti M."/>
            <person name="Johnson D.B."/>
            <person name="Quatrini R."/>
        </authorList>
    </citation>
    <scope>NUCLEOTIDE SEQUENCE [LARGE SCALE GENOMIC DNA]</scope>
    <source>
        <strain evidence="1 2">RW2</strain>
    </source>
</reference>
<gene>
    <name evidence="1" type="ORF">HAP95_15585</name>
</gene>
<name>A0ABS6A451_9PROT</name>
<evidence type="ECO:0008006" key="3">
    <source>
        <dbReference type="Google" id="ProtNLM"/>
    </source>
</evidence>
<proteinExistence type="predicted"/>
<evidence type="ECO:0000313" key="1">
    <source>
        <dbReference type="EMBL" id="MBU2761553.1"/>
    </source>
</evidence>